<organism evidence="3">
    <name type="scientific">Dunaliella tertiolecta</name>
    <name type="common">Green alga</name>
    <dbReference type="NCBI Taxonomy" id="3047"/>
    <lineage>
        <taxon>Eukaryota</taxon>
        <taxon>Viridiplantae</taxon>
        <taxon>Chlorophyta</taxon>
        <taxon>core chlorophytes</taxon>
        <taxon>Chlorophyceae</taxon>
        <taxon>CS clade</taxon>
        <taxon>Chlamydomonadales</taxon>
        <taxon>Dunaliellaceae</taxon>
        <taxon>Dunaliella</taxon>
    </lineage>
</organism>
<dbReference type="InterPro" id="IPR036869">
    <property type="entry name" value="J_dom_sf"/>
</dbReference>
<evidence type="ECO:0000313" key="3">
    <source>
        <dbReference type="EMBL" id="CAE0485483.1"/>
    </source>
</evidence>
<feature type="region of interest" description="Disordered" evidence="1">
    <location>
        <begin position="1"/>
        <end position="34"/>
    </location>
</feature>
<dbReference type="EMBL" id="HBIP01001182">
    <property type="protein sequence ID" value="CAE0485483.1"/>
    <property type="molecule type" value="Transcribed_RNA"/>
</dbReference>
<dbReference type="InterPro" id="IPR050817">
    <property type="entry name" value="DjlA_DnaK_co-chaperone"/>
</dbReference>
<proteinExistence type="predicted"/>
<feature type="compositionally biased region" description="Gly residues" evidence="1">
    <location>
        <begin position="321"/>
        <end position="349"/>
    </location>
</feature>
<dbReference type="CDD" id="cd06257">
    <property type="entry name" value="DnaJ"/>
    <property type="match status" value="1"/>
</dbReference>
<dbReference type="InterPro" id="IPR001623">
    <property type="entry name" value="DnaJ_domain"/>
</dbReference>
<dbReference type="PROSITE" id="PS00636">
    <property type="entry name" value="DNAJ_1"/>
    <property type="match status" value="1"/>
</dbReference>
<feature type="region of interest" description="Disordered" evidence="1">
    <location>
        <begin position="132"/>
        <end position="164"/>
    </location>
</feature>
<protein>
    <recommendedName>
        <fullName evidence="2">J domain-containing protein</fullName>
    </recommendedName>
</protein>
<feature type="compositionally biased region" description="Acidic residues" evidence="1">
    <location>
        <begin position="203"/>
        <end position="212"/>
    </location>
</feature>
<feature type="compositionally biased region" description="Acidic residues" evidence="1">
    <location>
        <begin position="145"/>
        <end position="163"/>
    </location>
</feature>
<dbReference type="PRINTS" id="PR00625">
    <property type="entry name" value="JDOMAIN"/>
</dbReference>
<dbReference type="PANTHER" id="PTHR24074">
    <property type="entry name" value="CO-CHAPERONE PROTEIN DJLA"/>
    <property type="match status" value="1"/>
</dbReference>
<dbReference type="InterPro" id="IPR018253">
    <property type="entry name" value="DnaJ_domain_CS"/>
</dbReference>
<name>A0A7S3QKK8_DUNTE</name>
<feature type="region of interest" description="Disordered" evidence="1">
    <location>
        <begin position="277"/>
        <end position="349"/>
    </location>
</feature>
<reference evidence="3" key="1">
    <citation type="submission" date="2021-01" db="EMBL/GenBank/DDBJ databases">
        <authorList>
            <person name="Corre E."/>
            <person name="Pelletier E."/>
            <person name="Niang G."/>
            <person name="Scheremetjew M."/>
            <person name="Finn R."/>
            <person name="Kale V."/>
            <person name="Holt S."/>
            <person name="Cochrane G."/>
            <person name="Meng A."/>
            <person name="Brown T."/>
            <person name="Cohen L."/>
        </authorList>
    </citation>
    <scope>NUCLEOTIDE SEQUENCE</scope>
    <source>
        <strain evidence="3">CCMP1320</strain>
    </source>
</reference>
<sequence>MQSLLGHGGPQLRPQRLFNNGTSRGSRILKGLPRAGRHSGKKNYYDILGIEVDASEEEIKAAFRRRAKELHPDVNSEADAEEAFIQVNTAYETLGDEEKRISYNRLHGLGGRRLNFFQDVDFEPEGQPFSWQRRRWSSAARPDDDSGFSDYEEMGGAEDDEFLESTPFGRDFRRRWQQRQRGGFRWSDLGSDDEEWRVGVDADAPDEHEEGPDAVGDERSAQDMAAAEARRLEALLGVLGRMNASGMMTARDWGSGRMDPWGTGTSEAWHRKVEQQKTNPFPGRGGMGDQLGSRPSEWTPPGRGEDDGMGSGRIGWMPPGRGMGDPQQGGGGGSKRWGGDGGGFSGRPI</sequence>
<dbReference type="PROSITE" id="PS50076">
    <property type="entry name" value="DNAJ_2"/>
    <property type="match status" value="1"/>
</dbReference>
<dbReference type="Pfam" id="PF00226">
    <property type="entry name" value="DnaJ"/>
    <property type="match status" value="1"/>
</dbReference>
<dbReference type="AlphaFoldDB" id="A0A7S3QKK8"/>
<dbReference type="SMART" id="SM00271">
    <property type="entry name" value="DnaJ"/>
    <property type="match status" value="1"/>
</dbReference>
<evidence type="ECO:0000256" key="1">
    <source>
        <dbReference type="SAM" id="MobiDB-lite"/>
    </source>
</evidence>
<evidence type="ECO:0000259" key="2">
    <source>
        <dbReference type="PROSITE" id="PS50076"/>
    </source>
</evidence>
<feature type="region of interest" description="Disordered" evidence="1">
    <location>
        <begin position="202"/>
        <end position="221"/>
    </location>
</feature>
<dbReference type="Gene3D" id="1.10.287.110">
    <property type="entry name" value="DnaJ domain"/>
    <property type="match status" value="1"/>
</dbReference>
<feature type="domain" description="J" evidence="2">
    <location>
        <begin position="43"/>
        <end position="107"/>
    </location>
</feature>
<gene>
    <name evidence="3" type="ORF">DTER00134_LOCUS522</name>
</gene>
<dbReference type="SUPFAM" id="SSF46565">
    <property type="entry name" value="Chaperone J-domain"/>
    <property type="match status" value="1"/>
</dbReference>
<accession>A0A7S3QKK8</accession>